<proteinExistence type="predicted"/>
<dbReference type="SMART" id="SM00311">
    <property type="entry name" value="PWI"/>
    <property type="match status" value="1"/>
</dbReference>
<evidence type="ECO:0000256" key="3">
    <source>
        <dbReference type="SAM" id="MobiDB-lite"/>
    </source>
</evidence>
<dbReference type="InterPro" id="IPR052225">
    <property type="entry name" value="Ser/Arg_repetitive_matrix"/>
</dbReference>
<dbReference type="EMBL" id="CAAGRJ010014872">
    <property type="protein sequence ID" value="VFV30917.1"/>
    <property type="molecule type" value="Genomic_DNA"/>
</dbReference>
<dbReference type="AlphaFoldDB" id="A0A485NEB3"/>
<dbReference type="Pfam" id="PF01480">
    <property type="entry name" value="PWI"/>
    <property type="match status" value="1"/>
</dbReference>
<reference evidence="5 6" key="1">
    <citation type="submission" date="2019-01" db="EMBL/GenBank/DDBJ databases">
        <authorList>
            <person name="Alioto T."/>
            <person name="Alioto T."/>
        </authorList>
    </citation>
    <scope>NUCLEOTIDE SEQUENCE [LARGE SCALE GENOMIC DNA]</scope>
</reference>
<dbReference type="PANTHER" id="PTHR23148:SF0">
    <property type="entry name" value="SERINE_ARGININE REPETITIVE MATRIX PROTEIN 1"/>
    <property type="match status" value="1"/>
</dbReference>
<dbReference type="GO" id="GO:0048024">
    <property type="term" value="P:regulation of mRNA splicing, via spliceosome"/>
    <property type="evidence" value="ECO:0007669"/>
    <property type="project" value="TreeGrafter"/>
</dbReference>
<evidence type="ECO:0000313" key="5">
    <source>
        <dbReference type="EMBL" id="VFV30917.1"/>
    </source>
</evidence>
<keyword evidence="1" id="KW-0507">mRNA processing</keyword>
<evidence type="ECO:0000313" key="6">
    <source>
        <dbReference type="Proteomes" id="UP000386466"/>
    </source>
</evidence>
<evidence type="ECO:0000256" key="1">
    <source>
        <dbReference type="ARBA" id="ARBA00022664"/>
    </source>
</evidence>
<name>A0A485NEB3_LYNPA</name>
<dbReference type="PANTHER" id="PTHR23148">
    <property type="entry name" value="SERINE/ARGININE REGULATED NUCLEAR MATRIX PROTEIN"/>
    <property type="match status" value="1"/>
</dbReference>
<feature type="compositionally biased region" description="Basic and acidic residues" evidence="3">
    <location>
        <begin position="156"/>
        <end position="180"/>
    </location>
</feature>
<dbReference type="GO" id="GO:0006397">
    <property type="term" value="P:mRNA processing"/>
    <property type="evidence" value="ECO:0007669"/>
    <property type="project" value="UniProtKB-KW"/>
</dbReference>
<dbReference type="SUPFAM" id="SSF101233">
    <property type="entry name" value="PWI domain"/>
    <property type="match status" value="1"/>
</dbReference>
<accession>A0A485NEB3</accession>
<dbReference type="GO" id="GO:0008380">
    <property type="term" value="P:RNA splicing"/>
    <property type="evidence" value="ECO:0007669"/>
    <property type="project" value="UniProtKB-KW"/>
</dbReference>
<organism evidence="5 6">
    <name type="scientific">Lynx pardinus</name>
    <name type="common">Iberian lynx</name>
    <name type="synonym">Felis pardina</name>
    <dbReference type="NCBI Taxonomy" id="191816"/>
    <lineage>
        <taxon>Eukaryota</taxon>
        <taxon>Metazoa</taxon>
        <taxon>Chordata</taxon>
        <taxon>Craniata</taxon>
        <taxon>Vertebrata</taxon>
        <taxon>Euteleostomi</taxon>
        <taxon>Mammalia</taxon>
        <taxon>Eutheria</taxon>
        <taxon>Laurasiatheria</taxon>
        <taxon>Carnivora</taxon>
        <taxon>Feliformia</taxon>
        <taxon>Felidae</taxon>
        <taxon>Felinae</taxon>
        <taxon>Lynx</taxon>
    </lineage>
</organism>
<keyword evidence="6" id="KW-1185">Reference proteome</keyword>
<dbReference type="GO" id="GO:0005681">
    <property type="term" value="C:spliceosomal complex"/>
    <property type="evidence" value="ECO:0007669"/>
    <property type="project" value="TreeGrafter"/>
</dbReference>
<dbReference type="InterPro" id="IPR002483">
    <property type="entry name" value="PWI_dom"/>
</dbReference>
<dbReference type="Proteomes" id="UP000386466">
    <property type="component" value="Unassembled WGS sequence"/>
</dbReference>
<keyword evidence="2" id="KW-0508">mRNA splicing</keyword>
<evidence type="ECO:0000259" key="4">
    <source>
        <dbReference type="PROSITE" id="PS51025"/>
    </source>
</evidence>
<feature type="domain" description="PWI" evidence="4">
    <location>
        <begin position="48"/>
        <end position="135"/>
    </location>
</feature>
<protein>
    <submittedName>
        <fullName evidence="5">Srrm1 protein</fullName>
    </submittedName>
</protein>
<gene>
    <name evidence="5" type="ORF">LYPA_23C006067</name>
</gene>
<evidence type="ECO:0000256" key="2">
    <source>
        <dbReference type="ARBA" id="ARBA00023187"/>
    </source>
</evidence>
<sequence>LVWSLGYENSDITIRKINTEAARWTQDSGTSAEKDSRFSNKQKKLLKQLKFAACLEKKVDMSKVNLEVIKPWDDVVIEFIFNDLEVKNPVSEIMQINLTGLLNGKNAREFMGELWAQLLSAQENIAGIPSASLELKKEEIKQRQIKEEKLASLKKQDEYKDKRDKEEKESSREKKGRGLEAQEDANSGLLPLEDEFPLSGEREKKAQLFSVSPPQNQEPESFPCSRKEGKNSRAPRTISESKRTFSTRGHFY</sequence>
<dbReference type="GO" id="GO:0003723">
    <property type="term" value="F:RNA binding"/>
    <property type="evidence" value="ECO:0007669"/>
    <property type="project" value="TreeGrafter"/>
</dbReference>
<dbReference type="InterPro" id="IPR036483">
    <property type="entry name" value="PWI_dom_sf"/>
</dbReference>
<feature type="compositionally biased region" description="Polar residues" evidence="3">
    <location>
        <begin position="209"/>
        <end position="219"/>
    </location>
</feature>
<feature type="region of interest" description="Disordered" evidence="3">
    <location>
        <begin position="156"/>
        <end position="252"/>
    </location>
</feature>
<dbReference type="PROSITE" id="PS51025">
    <property type="entry name" value="PWI"/>
    <property type="match status" value="1"/>
</dbReference>
<dbReference type="Gene3D" id="1.20.1390.10">
    <property type="entry name" value="PWI domain"/>
    <property type="match status" value="1"/>
</dbReference>
<feature type="non-terminal residue" evidence="5">
    <location>
        <position position="1"/>
    </location>
</feature>